<dbReference type="Proteomes" id="UP001595886">
    <property type="component" value="Unassembled WGS sequence"/>
</dbReference>
<dbReference type="EMBL" id="JBHSHD010000010">
    <property type="protein sequence ID" value="MFC4821401.1"/>
    <property type="molecule type" value="Genomic_DNA"/>
</dbReference>
<sequence length="489" mass="49531">MTHPCTLLCAALLLGAPLAEAATLTVTNLNDSGAGSLRAAITQANTSAGADTIQFQSGLSGTLTLTGGELSITDSATLAGPGAGRVTLTANGASRVFHLVNADSSDKTWAFSGLKITSGAIATASDDSGGGLFYEAGSIHADIRLTDMVFEGNTAGRKGGAVSVAGANLTLTNVTMNNNHAADGFQPSGGALFFSRGLLRVERSRIVDNSAQFGGGIRVASPGAKAVFLDTLVQGNIAEHTGGGILADTMESFTMSRSALVENMTGQPLGGGIYFAGVTDAGSAENVIENTTFSGNVSAHQFGKGSGLAVWSGNMTVRNSTFAFNATGPDTAAGAGAGGALWVSAGTTTRVTVQSTLFSGNTHGNADGSIDLTRDTGTPVSTLNVDHSLFQTLPAIGVITNATANLEGDALLADLTTAHGGLTPVHPIPADSPAIDAGTNPGNLTTDQRGAGFARTIDFNPCRRPLVNRTDIGAYEYRGDTIFCYGFND</sequence>
<dbReference type="InterPro" id="IPR011050">
    <property type="entry name" value="Pectin_lyase_fold/virulence"/>
</dbReference>
<evidence type="ECO:0000313" key="3">
    <source>
        <dbReference type="Proteomes" id="UP001595886"/>
    </source>
</evidence>
<feature type="chain" id="PRO_5046949971" evidence="1">
    <location>
        <begin position="22"/>
        <end position="489"/>
    </location>
</feature>
<proteinExistence type="predicted"/>
<dbReference type="InterPro" id="IPR006626">
    <property type="entry name" value="PbH1"/>
</dbReference>
<gene>
    <name evidence="2" type="ORF">ACFO6Q_13790</name>
</gene>
<dbReference type="RefSeq" id="WP_380021683.1">
    <property type="nucleotide sequence ID" value="NZ_JBHSHD010000010.1"/>
</dbReference>
<evidence type="ECO:0000313" key="2">
    <source>
        <dbReference type="EMBL" id="MFC4821401.1"/>
    </source>
</evidence>
<name>A0ABV9QX76_9GAMM</name>
<comment type="caution">
    <text evidence="2">The sequence shown here is derived from an EMBL/GenBank/DDBJ whole genome shotgun (WGS) entry which is preliminary data.</text>
</comment>
<keyword evidence="1" id="KW-0732">Signal</keyword>
<feature type="signal peptide" evidence="1">
    <location>
        <begin position="1"/>
        <end position="21"/>
    </location>
</feature>
<dbReference type="InterPro" id="IPR059226">
    <property type="entry name" value="Choice_anch_Q_dom"/>
</dbReference>
<dbReference type="PANTHER" id="PTHR11319">
    <property type="entry name" value="G PROTEIN-COUPLED RECEPTOR-RELATED"/>
    <property type="match status" value="1"/>
</dbReference>
<keyword evidence="3" id="KW-1185">Reference proteome</keyword>
<dbReference type="Gene3D" id="2.160.20.10">
    <property type="entry name" value="Single-stranded right-handed beta-helix, Pectin lyase-like"/>
    <property type="match status" value="1"/>
</dbReference>
<dbReference type="NCBIfam" id="NF041518">
    <property type="entry name" value="choice_anch_Q"/>
    <property type="match status" value="1"/>
</dbReference>
<reference evidence="3" key="1">
    <citation type="journal article" date="2019" name="Int. J. Syst. Evol. Microbiol.">
        <title>The Global Catalogue of Microorganisms (GCM) 10K type strain sequencing project: providing services to taxonomists for standard genome sequencing and annotation.</title>
        <authorList>
            <consortium name="The Broad Institute Genomics Platform"/>
            <consortium name="The Broad Institute Genome Sequencing Center for Infectious Disease"/>
            <person name="Wu L."/>
            <person name="Ma J."/>
        </authorList>
    </citation>
    <scope>NUCLEOTIDE SEQUENCE [LARGE SCALE GENOMIC DNA]</scope>
    <source>
        <strain evidence="3">CCUG 30340</strain>
    </source>
</reference>
<organism evidence="2 3">
    <name type="scientific">Dokdonella ginsengisoli</name>
    <dbReference type="NCBI Taxonomy" id="363846"/>
    <lineage>
        <taxon>Bacteria</taxon>
        <taxon>Pseudomonadati</taxon>
        <taxon>Pseudomonadota</taxon>
        <taxon>Gammaproteobacteria</taxon>
        <taxon>Lysobacterales</taxon>
        <taxon>Rhodanobacteraceae</taxon>
        <taxon>Dokdonella</taxon>
    </lineage>
</organism>
<accession>A0ABV9QX76</accession>
<protein>
    <submittedName>
        <fullName evidence="2">Choice-of-anchor Q domain-containing protein</fullName>
    </submittedName>
</protein>
<dbReference type="PANTHER" id="PTHR11319:SF35">
    <property type="entry name" value="OUTER MEMBRANE PROTEIN PMPC-RELATED"/>
    <property type="match status" value="1"/>
</dbReference>
<evidence type="ECO:0000256" key="1">
    <source>
        <dbReference type="SAM" id="SignalP"/>
    </source>
</evidence>
<dbReference type="SMART" id="SM00710">
    <property type="entry name" value="PbH1"/>
    <property type="match status" value="6"/>
</dbReference>
<dbReference type="SUPFAM" id="SSF51126">
    <property type="entry name" value="Pectin lyase-like"/>
    <property type="match status" value="1"/>
</dbReference>
<dbReference type="InterPro" id="IPR012334">
    <property type="entry name" value="Pectin_lyas_fold"/>
</dbReference>